<comment type="caution">
    <text evidence="4">The sequence shown here is derived from an EMBL/GenBank/DDBJ whole genome shotgun (WGS) entry which is preliminary data.</text>
</comment>
<evidence type="ECO:0000259" key="3">
    <source>
        <dbReference type="PROSITE" id="PS52004"/>
    </source>
</evidence>
<dbReference type="EMBL" id="SMFZ01000001">
    <property type="protein sequence ID" value="TCK24582.1"/>
    <property type="molecule type" value="Genomic_DNA"/>
</dbReference>
<dbReference type="SMART" id="SM00825">
    <property type="entry name" value="PKS_KS"/>
    <property type="match status" value="1"/>
</dbReference>
<name>A0A4R1I3K8_PSEEN</name>
<dbReference type="InterPro" id="IPR020841">
    <property type="entry name" value="PKS_Beta-ketoAc_synthase_dom"/>
</dbReference>
<protein>
    <submittedName>
        <fullName evidence="4">Mycobactin polyketide synthetase MbtC</fullName>
    </submittedName>
</protein>
<dbReference type="GO" id="GO:0004315">
    <property type="term" value="F:3-oxoacyl-[acyl-carrier-protein] synthase activity"/>
    <property type="evidence" value="ECO:0007669"/>
    <property type="project" value="InterPro"/>
</dbReference>
<dbReference type="PANTHER" id="PTHR43775">
    <property type="entry name" value="FATTY ACID SYNTHASE"/>
    <property type="match status" value="1"/>
</dbReference>
<dbReference type="GO" id="GO:0004312">
    <property type="term" value="F:fatty acid synthase activity"/>
    <property type="evidence" value="ECO:0007669"/>
    <property type="project" value="TreeGrafter"/>
</dbReference>
<dbReference type="PANTHER" id="PTHR43775:SF51">
    <property type="entry name" value="INACTIVE PHENOLPHTHIOCEROL SYNTHESIS POLYKETIDE SYNTHASE TYPE I PKS1-RELATED"/>
    <property type="match status" value="1"/>
</dbReference>
<sequence length="439" mass="44394">MTGSVTAADRVVVVGIGVEAPGGITTPAGLWSALTDGADMVGPMPDDRGWDLELLRTLGERDGWGAVPDAGGFLDGAALFDPAFFGITPREAVAMDPQQRVALRVAWRALEHAGIDPARAGGPGTACFLGALINDYGPSMAVPNEHNGYLLGGTSLSAIAGRVSHCLGATGPSMTVDTGCAASLTAVHLAVNALRLGECELALAGGVTVMGSEMMFVEFARNGALSATGRCRPYSACSTGTVWSEGAGVVVLERESRAAEHGHRVLGHVLAVTTNHNGGGSAMTVPGEAGQRQLVGRTLAAAGVAPEAVGLVEGHGTGTRVGDPIELSALAATYGAAAAGHGRRTSLGSVKSNLGHTQAAAGVMGLVKALLCGRHGRIVPTLFDDEPADGIDGSGLELPDRTAPWDPVDGWRRAAVSAFGIGGSNTHAIVGMREGDDHG</sequence>
<keyword evidence="5" id="KW-1185">Reference proteome</keyword>
<dbReference type="InterPro" id="IPR016039">
    <property type="entry name" value="Thiolase-like"/>
</dbReference>
<feature type="domain" description="Ketosynthase family 3 (KS3)" evidence="3">
    <location>
        <begin position="8"/>
        <end position="432"/>
    </location>
</feature>
<dbReference type="InterPro" id="IPR050091">
    <property type="entry name" value="PKS_NRPS_Biosynth_Enz"/>
</dbReference>
<dbReference type="PROSITE" id="PS00606">
    <property type="entry name" value="KS3_1"/>
    <property type="match status" value="1"/>
</dbReference>
<organism evidence="4 5">
    <name type="scientific">Pseudonocardia endophytica</name>
    <dbReference type="NCBI Taxonomy" id="401976"/>
    <lineage>
        <taxon>Bacteria</taxon>
        <taxon>Bacillati</taxon>
        <taxon>Actinomycetota</taxon>
        <taxon>Actinomycetes</taxon>
        <taxon>Pseudonocardiales</taxon>
        <taxon>Pseudonocardiaceae</taxon>
        <taxon>Pseudonocardia</taxon>
    </lineage>
</organism>
<keyword evidence="1 2" id="KW-0808">Transferase</keyword>
<dbReference type="InterPro" id="IPR014031">
    <property type="entry name" value="Ketoacyl_synth_C"/>
</dbReference>
<proteinExistence type="inferred from homology"/>
<evidence type="ECO:0000313" key="4">
    <source>
        <dbReference type="EMBL" id="TCK24582.1"/>
    </source>
</evidence>
<evidence type="ECO:0000313" key="5">
    <source>
        <dbReference type="Proteomes" id="UP000295560"/>
    </source>
</evidence>
<dbReference type="Pfam" id="PF00109">
    <property type="entry name" value="ketoacyl-synt"/>
    <property type="match status" value="1"/>
</dbReference>
<dbReference type="OrthoDB" id="3653264at2"/>
<dbReference type="InterPro" id="IPR018201">
    <property type="entry name" value="Ketoacyl_synth_AS"/>
</dbReference>
<dbReference type="GO" id="GO:0006633">
    <property type="term" value="P:fatty acid biosynthetic process"/>
    <property type="evidence" value="ECO:0007669"/>
    <property type="project" value="InterPro"/>
</dbReference>
<dbReference type="SUPFAM" id="SSF53901">
    <property type="entry name" value="Thiolase-like"/>
    <property type="match status" value="1"/>
</dbReference>
<dbReference type="AlphaFoldDB" id="A0A4R1I3K8"/>
<evidence type="ECO:0000256" key="1">
    <source>
        <dbReference type="ARBA" id="ARBA00022679"/>
    </source>
</evidence>
<accession>A0A4R1I3K8</accession>
<dbReference type="PROSITE" id="PS52004">
    <property type="entry name" value="KS3_2"/>
    <property type="match status" value="1"/>
</dbReference>
<evidence type="ECO:0000256" key="2">
    <source>
        <dbReference type="RuleBase" id="RU003694"/>
    </source>
</evidence>
<gene>
    <name evidence="4" type="ORF">EV378_0356</name>
</gene>
<dbReference type="Pfam" id="PF02801">
    <property type="entry name" value="Ketoacyl-synt_C"/>
    <property type="match status" value="1"/>
</dbReference>
<dbReference type="InterPro" id="IPR014030">
    <property type="entry name" value="Ketoacyl_synth_N"/>
</dbReference>
<dbReference type="Proteomes" id="UP000295560">
    <property type="component" value="Unassembled WGS sequence"/>
</dbReference>
<dbReference type="Gene3D" id="3.40.47.10">
    <property type="match status" value="1"/>
</dbReference>
<reference evidence="4 5" key="1">
    <citation type="submission" date="2019-03" db="EMBL/GenBank/DDBJ databases">
        <title>Sequencing the genomes of 1000 actinobacteria strains.</title>
        <authorList>
            <person name="Klenk H.-P."/>
        </authorList>
    </citation>
    <scope>NUCLEOTIDE SEQUENCE [LARGE SCALE GENOMIC DNA]</scope>
    <source>
        <strain evidence="4 5">DSM 44969</strain>
    </source>
</reference>
<dbReference type="CDD" id="cd00833">
    <property type="entry name" value="PKS"/>
    <property type="match status" value="1"/>
</dbReference>
<comment type="similarity">
    <text evidence="2">Belongs to the thiolase-like superfamily. Beta-ketoacyl-ACP synthases family.</text>
</comment>